<dbReference type="EMBL" id="KN716285">
    <property type="protein sequence ID" value="KJH47994.1"/>
    <property type="molecule type" value="Genomic_DNA"/>
</dbReference>
<sequence>MSLSSRSSGSGSGSRAASPEDENMKTRSDSPALSIIMKQDRYADLKRRSAQAFTVFANEEREKLMKTHPDLPMGLVTRMMVEKWKTLDNEARKPYFESSRNSSIKAKKTAEDLVSGIIPAKKPCLLASYTPSGHSVYANENAASLESSSEQPGRIVIVQGKVATSMNDAVKTNSSSMISATIAQALGVTVTPQKTTQTQVAKHAMPPPVRTSSLRARTSSTPIVSTQEMNALPTSLASSNGDSHKRITSACYGFSSSQQALDMFYLALCEPAFPHPNEPPLTPYPANYCYDAYLRMTSGQNGVV</sequence>
<keyword evidence="1" id="KW-0539">Nucleus</keyword>
<feature type="region of interest" description="Disordered" evidence="2">
    <location>
        <begin position="1"/>
        <end position="32"/>
    </location>
</feature>
<evidence type="ECO:0000313" key="5">
    <source>
        <dbReference type="Proteomes" id="UP000053766"/>
    </source>
</evidence>
<dbReference type="Gene3D" id="1.10.30.10">
    <property type="entry name" value="High mobility group box domain"/>
    <property type="match status" value="1"/>
</dbReference>
<feature type="domain" description="HMG box" evidence="3">
    <location>
        <begin position="46"/>
        <end position="114"/>
    </location>
</feature>
<evidence type="ECO:0000313" key="4">
    <source>
        <dbReference type="EMBL" id="KJH47994.1"/>
    </source>
</evidence>
<dbReference type="STRING" id="29172.A0A0D8XW35"/>
<dbReference type="Proteomes" id="UP000053766">
    <property type="component" value="Unassembled WGS sequence"/>
</dbReference>
<keyword evidence="1" id="KW-0238">DNA-binding</keyword>
<evidence type="ECO:0000256" key="2">
    <source>
        <dbReference type="SAM" id="MobiDB-lite"/>
    </source>
</evidence>
<keyword evidence="5" id="KW-1185">Reference proteome</keyword>
<accession>A0A0D8XW35</accession>
<dbReference type="InterPro" id="IPR009071">
    <property type="entry name" value="HMG_box_dom"/>
</dbReference>
<organism evidence="4 5">
    <name type="scientific">Dictyocaulus viviparus</name>
    <name type="common">Bovine lungworm</name>
    <dbReference type="NCBI Taxonomy" id="29172"/>
    <lineage>
        <taxon>Eukaryota</taxon>
        <taxon>Metazoa</taxon>
        <taxon>Ecdysozoa</taxon>
        <taxon>Nematoda</taxon>
        <taxon>Chromadorea</taxon>
        <taxon>Rhabditida</taxon>
        <taxon>Rhabditina</taxon>
        <taxon>Rhabditomorpha</taxon>
        <taxon>Strongyloidea</taxon>
        <taxon>Metastrongylidae</taxon>
        <taxon>Dictyocaulus</taxon>
    </lineage>
</organism>
<proteinExistence type="predicted"/>
<evidence type="ECO:0000256" key="1">
    <source>
        <dbReference type="PROSITE-ProRule" id="PRU00267"/>
    </source>
</evidence>
<evidence type="ECO:0000259" key="3">
    <source>
        <dbReference type="PROSITE" id="PS50118"/>
    </source>
</evidence>
<feature type="DNA-binding region" description="HMG box" evidence="1">
    <location>
        <begin position="46"/>
        <end position="114"/>
    </location>
</feature>
<reference evidence="5" key="2">
    <citation type="journal article" date="2016" name="Sci. Rep.">
        <title>Dictyocaulus viviparus genome, variome and transcriptome elucidate lungworm biology and support future intervention.</title>
        <authorList>
            <person name="McNulty S.N."/>
            <person name="Strube C."/>
            <person name="Rosa B.A."/>
            <person name="Martin J.C."/>
            <person name="Tyagi R."/>
            <person name="Choi Y.J."/>
            <person name="Wang Q."/>
            <person name="Hallsworth Pepin K."/>
            <person name="Zhang X."/>
            <person name="Ozersky P."/>
            <person name="Wilson R.K."/>
            <person name="Sternberg P.W."/>
            <person name="Gasser R.B."/>
            <person name="Mitreva M."/>
        </authorList>
    </citation>
    <scope>NUCLEOTIDE SEQUENCE [LARGE SCALE GENOMIC DNA]</scope>
    <source>
        <strain evidence="5">HannoverDv2000</strain>
    </source>
</reference>
<dbReference type="SUPFAM" id="SSF47095">
    <property type="entry name" value="HMG-box"/>
    <property type="match status" value="1"/>
</dbReference>
<dbReference type="AlphaFoldDB" id="A0A0D8XW35"/>
<dbReference type="InterPro" id="IPR036910">
    <property type="entry name" value="HMG_box_dom_sf"/>
</dbReference>
<dbReference type="PROSITE" id="PS50118">
    <property type="entry name" value="HMG_BOX_2"/>
    <property type="match status" value="1"/>
</dbReference>
<feature type="compositionally biased region" description="Low complexity" evidence="2">
    <location>
        <begin position="1"/>
        <end position="17"/>
    </location>
</feature>
<dbReference type="Pfam" id="PF00505">
    <property type="entry name" value="HMG_box"/>
    <property type="match status" value="1"/>
</dbReference>
<dbReference type="GO" id="GO:0005634">
    <property type="term" value="C:nucleus"/>
    <property type="evidence" value="ECO:0007669"/>
    <property type="project" value="UniProtKB-UniRule"/>
</dbReference>
<protein>
    <submittedName>
        <fullName evidence="4">HMG box</fullName>
    </submittedName>
</protein>
<reference evidence="4 5" key="1">
    <citation type="submission" date="2013-11" db="EMBL/GenBank/DDBJ databases">
        <title>Draft genome of the bovine lungworm Dictyocaulus viviparus.</title>
        <authorList>
            <person name="Mitreva M."/>
        </authorList>
    </citation>
    <scope>NUCLEOTIDE SEQUENCE [LARGE SCALE GENOMIC DNA]</scope>
    <source>
        <strain evidence="4 5">HannoverDv2000</strain>
    </source>
</reference>
<dbReference type="CDD" id="cd00084">
    <property type="entry name" value="HMG-box_SF"/>
    <property type="match status" value="1"/>
</dbReference>
<dbReference type="OrthoDB" id="1919336at2759"/>
<dbReference type="GO" id="GO:0003677">
    <property type="term" value="F:DNA binding"/>
    <property type="evidence" value="ECO:0007669"/>
    <property type="project" value="UniProtKB-UniRule"/>
</dbReference>
<name>A0A0D8XW35_DICVI</name>
<gene>
    <name evidence="4" type="ORF">DICVIV_05929</name>
</gene>
<dbReference type="SMART" id="SM00398">
    <property type="entry name" value="HMG"/>
    <property type="match status" value="1"/>
</dbReference>